<dbReference type="PANTHER" id="PTHR43792:SF9">
    <property type="entry name" value="RIBOSOMAL-PROTEIN-ALANINE ACETYLTRANSFERASE"/>
    <property type="match status" value="1"/>
</dbReference>
<dbReference type="PROSITE" id="PS51186">
    <property type="entry name" value="GNAT"/>
    <property type="match status" value="1"/>
</dbReference>
<dbReference type="PANTHER" id="PTHR43792">
    <property type="entry name" value="GNAT FAMILY, PUTATIVE (AFU_ORTHOLOGUE AFUA_3G00765)-RELATED-RELATED"/>
    <property type="match status" value="1"/>
</dbReference>
<dbReference type="Proteomes" id="UP000033434">
    <property type="component" value="Unassembled WGS sequence"/>
</dbReference>
<protein>
    <recommendedName>
        <fullName evidence="1">N-acetyltransferase domain-containing protein</fullName>
    </recommendedName>
</protein>
<dbReference type="InterPro" id="IPR051531">
    <property type="entry name" value="N-acetyltransferase"/>
</dbReference>
<organism evidence="2 3">
    <name type="scientific">Pseudoalteromonas luteoviolacea S4054</name>
    <dbReference type="NCBI Taxonomy" id="1129367"/>
    <lineage>
        <taxon>Bacteria</taxon>
        <taxon>Pseudomonadati</taxon>
        <taxon>Pseudomonadota</taxon>
        <taxon>Gammaproteobacteria</taxon>
        <taxon>Alteromonadales</taxon>
        <taxon>Pseudoalteromonadaceae</taxon>
        <taxon>Pseudoalteromonas</taxon>
    </lineage>
</organism>
<evidence type="ECO:0000259" key="1">
    <source>
        <dbReference type="PROSITE" id="PS51186"/>
    </source>
</evidence>
<dbReference type="EMBL" id="AUXW01000205">
    <property type="protein sequence ID" value="KKE80947.1"/>
    <property type="molecule type" value="Genomic_DNA"/>
</dbReference>
<dbReference type="AlphaFoldDB" id="A0A0F6A410"/>
<gene>
    <name evidence="2" type="ORF">N479_24110</name>
</gene>
<name>A0A0F6A410_9GAMM</name>
<sequence length="178" mass="20075">MLQTRINTDRLTLKVMTEKDAAGLFNIFSDPKVMKYWNTDAWSSIEQALLFISSSADNMETESALTLGVYSKENELLLGKVMLFNYDKESRRAELGFGISSDFWGKGIVFEAASAVIDFAFSDLRIRRLEAEIDPDNIASARALERLGFEKEGLLRERWEINGIISDSALYGLLAQKT</sequence>
<dbReference type="RefSeq" id="WP_046358508.1">
    <property type="nucleotide sequence ID" value="NZ_AUXW01000205.1"/>
</dbReference>
<evidence type="ECO:0000313" key="3">
    <source>
        <dbReference type="Proteomes" id="UP000033434"/>
    </source>
</evidence>
<dbReference type="GO" id="GO:0008999">
    <property type="term" value="F:protein-N-terminal-alanine acetyltransferase activity"/>
    <property type="evidence" value="ECO:0007669"/>
    <property type="project" value="TreeGrafter"/>
</dbReference>
<dbReference type="Gene3D" id="3.40.630.30">
    <property type="match status" value="1"/>
</dbReference>
<reference evidence="2 3" key="1">
    <citation type="journal article" date="2015" name="BMC Genomics">
        <title>Genome mining reveals unlocked bioactive potential of marine Gram-negative bacteria.</title>
        <authorList>
            <person name="Machado H."/>
            <person name="Sonnenschein E.C."/>
            <person name="Melchiorsen J."/>
            <person name="Gram L."/>
        </authorList>
    </citation>
    <scope>NUCLEOTIDE SEQUENCE [LARGE SCALE GENOMIC DNA]</scope>
    <source>
        <strain evidence="2 3">S4054</strain>
    </source>
</reference>
<dbReference type="PATRIC" id="fig|1129367.4.peg.5245"/>
<dbReference type="InterPro" id="IPR016181">
    <property type="entry name" value="Acyl_CoA_acyltransferase"/>
</dbReference>
<proteinExistence type="predicted"/>
<dbReference type="InterPro" id="IPR000182">
    <property type="entry name" value="GNAT_dom"/>
</dbReference>
<dbReference type="SUPFAM" id="SSF55729">
    <property type="entry name" value="Acyl-CoA N-acyltransferases (Nat)"/>
    <property type="match status" value="1"/>
</dbReference>
<feature type="domain" description="N-acetyltransferase" evidence="1">
    <location>
        <begin position="11"/>
        <end position="178"/>
    </location>
</feature>
<dbReference type="GO" id="GO:0005737">
    <property type="term" value="C:cytoplasm"/>
    <property type="evidence" value="ECO:0007669"/>
    <property type="project" value="TreeGrafter"/>
</dbReference>
<accession>A0A0F6A410</accession>
<comment type="caution">
    <text evidence="2">The sequence shown here is derived from an EMBL/GenBank/DDBJ whole genome shotgun (WGS) entry which is preliminary data.</text>
</comment>
<dbReference type="Pfam" id="PF13302">
    <property type="entry name" value="Acetyltransf_3"/>
    <property type="match status" value="1"/>
</dbReference>
<evidence type="ECO:0000313" key="2">
    <source>
        <dbReference type="EMBL" id="KKE80947.1"/>
    </source>
</evidence>